<reference evidence="1 2" key="1">
    <citation type="submission" date="2018-03" db="EMBL/GenBank/DDBJ databases">
        <title>Draft genome of Nitrosomonas supralitoralis APG5.</title>
        <authorList>
            <person name="Urakawa H."/>
            <person name="Lopez J.V."/>
        </authorList>
    </citation>
    <scope>NUCLEOTIDE SEQUENCE [LARGE SCALE GENOMIC DNA]</scope>
    <source>
        <strain evidence="1 2">APG5</strain>
    </source>
</reference>
<comment type="caution">
    <text evidence="1">The sequence shown here is derived from an EMBL/GenBank/DDBJ whole genome shotgun (WGS) entry which is preliminary data.</text>
</comment>
<dbReference type="AlphaFoldDB" id="A0A2P7NR12"/>
<evidence type="ECO:0000313" key="2">
    <source>
        <dbReference type="Proteomes" id="UP000241912"/>
    </source>
</evidence>
<dbReference type="EMBL" id="PXXU01000109">
    <property type="protein sequence ID" value="PSJ15894.1"/>
    <property type="molecule type" value="Genomic_DNA"/>
</dbReference>
<accession>A0A2P7NR12</accession>
<keyword evidence="2" id="KW-1185">Reference proteome</keyword>
<organism evidence="1 2">
    <name type="scientific">Nitrosomonas supralitoralis</name>
    <dbReference type="NCBI Taxonomy" id="2116706"/>
    <lineage>
        <taxon>Bacteria</taxon>
        <taxon>Pseudomonadati</taxon>
        <taxon>Pseudomonadota</taxon>
        <taxon>Betaproteobacteria</taxon>
        <taxon>Nitrosomonadales</taxon>
        <taxon>Nitrosomonadaceae</taxon>
        <taxon>Nitrosomonas</taxon>
    </lineage>
</organism>
<dbReference type="RefSeq" id="WP_106708346.1">
    <property type="nucleotide sequence ID" value="NZ_PXXU01000109.1"/>
</dbReference>
<gene>
    <name evidence="1" type="ORF">C7H79_16515</name>
</gene>
<protein>
    <submittedName>
        <fullName evidence="1">Uncharacterized protein</fullName>
    </submittedName>
</protein>
<evidence type="ECO:0000313" key="1">
    <source>
        <dbReference type="EMBL" id="PSJ15894.1"/>
    </source>
</evidence>
<dbReference type="Proteomes" id="UP000241912">
    <property type="component" value="Unassembled WGS sequence"/>
</dbReference>
<name>A0A2P7NR12_9PROT</name>
<sequence length="139" mass="15628">MSVHDEQKRLRKISDKLKTEAPLSSADKQFLSTALSQIADGIDANQALNVKAKRGEHKSKTAQNKRYEGEIKKRLSLGWIATAKARIEDGGLGLTLEQAIARIGENDLNAFGLTEETLKTYWNKNVELRKRDFHLPKPD</sequence>
<proteinExistence type="predicted"/>